<dbReference type="EMBL" id="VSSQ01000300">
    <property type="protein sequence ID" value="MPL90333.1"/>
    <property type="molecule type" value="Genomic_DNA"/>
</dbReference>
<evidence type="ECO:0000256" key="1">
    <source>
        <dbReference type="SAM" id="Phobius"/>
    </source>
</evidence>
<protein>
    <submittedName>
        <fullName evidence="2">Uncharacterized protein</fullName>
    </submittedName>
</protein>
<evidence type="ECO:0000313" key="2">
    <source>
        <dbReference type="EMBL" id="MPL90333.1"/>
    </source>
</evidence>
<keyword evidence="1" id="KW-1133">Transmembrane helix</keyword>
<comment type="caution">
    <text evidence="2">The sequence shown here is derived from an EMBL/GenBank/DDBJ whole genome shotgun (WGS) entry which is preliminary data.</text>
</comment>
<gene>
    <name evidence="2" type="ORF">SDC9_36381</name>
</gene>
<proteinExistence type="predicted"/>
<reference evidence="2" key="1">
    <citation type="submission" date="2019-08" db="EMBL/GenBank/DDBJ databases">
        <authorList>
            <person name="Kucharzyk K."/>
            <person name="Murdoch R.W."/>
            <person name="Higgins S."/>
            <person name="Loffler F."/>
        </authorList>
    </citation>
    <scope>NUCLEOTIDE SEQUENCE</scope>
</reference>
<organism evidence="2">
    <name type="scientific">bioreactor metagenome</name>
    <dbReference type="NCBI Taxonomy" id="1076179"/>
    <lineage>
        <taxon>unclassified sequences</taxon>
        <taxon>metagenomes</taxon>
        <taxon>ecological metagenomes</taxon>
    </lineage>
</organism>
<feature type="transmembrane region" description="Helical" evidence="1">
    <location>
        <begin position="59"/>
        <end position="78"/>
    </location>
</feature>
<accession>A0A644VI92</accession>
<dbReference type="AlphaFoldDB" id="A0A644VI92"/>
<keyword evidence="1" id="KW-0812">Transmembrane</keyword>
<keyword evidence="1" id="KW-0472">Membrane</keyword>
<name>A0A644VI92_9ZZZZ</name>
<sequence length="81" mass="9718">MRDNYIIVNEKLEPEPDFTEEERAEFEQLEREHPYKEIDEEIIRVPVQQKAAADTKHDLLYLLIFIIIMAVFLVIIFITQI</sequence>